<dbReference type="InterPro" id="IPR043154">
    <property type="entry name" value="Sec-1-like_dom1"/>
</dbReference>
<dbReference type="Gene3D" id="3.40.50.2060">
    <property type="match status" value="1"/>
</dbReference>
<dbReference type="Gene3D" id="3.40.50.1910">
    <property type="match status" value="1"/>
</dbReference>
<evidence type="ECO:0000313" key="2">
    <source>
        <dbReference type="EMBL" id="CAD9120584.1"/>
    </source>
</evidence>
<dbReference type="InterPro" id="IPR027482">
    <property type="entry name" value="Sec1-like_dom2"/>
</dbReference>
<dbReference type="PIRSF" id="PIRSF005715">
    <property type="entry name" value="VPS45_Sec1"/>
    <property type="match status" value="1"/>
</dbReference>
<dbReference type="EMBL" id="HBGF01025906">
    <property type="protein sequence ID" value="CAD9120584.1"/>
    <property type="molecule type" value="Transcribed_RNA"/>
</dbReference>
<dbReference type="Gene3D" id="1.25.40.60">
    <property type="match status" value="1"/>
</dbReference>
<dbReference type="SUPFAM" id="SSF56815">
    <property type="entry name" value="Sec1/munc18-like (SM) proteins"/>
    <property type="match status" value="1"/>
</dbReference>
<organism evidence="2">
    <name type="scientific">Neobodo designis</name>
    <name type="common">Flagellated protozoan</name>
    <name type="synonym">Bodo designis</name>
    <dbReference type="NCBI Taxonomy" id="312471"/>
    <lineage>
        <taxon>Eukaryota</taxon>
        <taxon>Discoba</taxon>
        <taxon>Euglenozoa</taxon>
        <taxon>Kinetoplastea</taxon>
        <taxon>Metakinetoplastina</taxon>
        <taxon>Neobodonida</taxon>
        <taxon>Neobodo</taxon>
    </lineage>
</organism>
<reference evidence="2" key="1">
    <citation type="submission" date="2021-01" db="EMBL/GenBank/DDBJ databases">
        <authorList>
            <person name="Corre E."/>
            <person name="Pelletier E."/>
            <person name="Niang G."/>
            <person name="Scheremetjew M."/>
            <person name="Finn R."/>
            <person name="Kale V."/>
            <person name="Holt S."/>
            <person name="Cochrane G."/>
            <person name="Meng A."/>
            <person name="Brown T."/>
            <person name="Cohen L."/>
        </authorList>
    </citation>
    <scope>NUCLEOTIDE SEQUENCE</scope>
    <source>
        <strain evidence="2">CCAP 1951/1</strain>
    </source>
</reference>
<comment type="similarity">
    <text evidence="1">Belongs to the STXBP/unc-18/SEC1 family.</text>
</comment>
<dbReference type="AlphaFoldDB" id="A0A7S1M328"/>
<accession>A0A7S1M328</accession>
<dbReference type="InterPro" id="IPR001619">
    <property type="entry name" value="Sec1-like"/>
</dbReference>
<sequence length="590" mass="65451">MSEVHDLRSKQRRIVLDMLGSSEDDEGTWRVLIFDKVGMEVLSPIVKVRELREAGVTLHLGIEASRQPLPGVPAIYFCEPTAANIARIGEDAKNELYQKMDINFIAQIPREQLETLAGHLATVPNINHVRVFDRTLSYVALDSGLFHLTMRDTFRQLHSRRANEADIDTLLNRIVLGLGHVFMTNDCLPVVAHVRSGPATELAERTTRHLTDLTKERMISPTNSGNRPLLLIVDRTYDFTAPLHHPFTYRGLLSDALGMRLNKVDVTVQGQKKSSEVDPDNDAFWVDNATKPFSDVSHNIEEALSQYKREYRAVVEVEGGGPNDANSTDAVTKMLALAPKLAERKRYLDAHTTIAFAALNEIKKRELDVFHGVEEGLIRREELDRDAFVRLLKPSETTHASESDRLRLYLIAKLLSEDEQAAFVDEQLSLVAPSGKIPALQFIKSMQAWSVPGASPTSGAEVGGWKIAQTLSKNFAKAFASSDTFTPLPVTRLVEAIVTPQRQGTAQARERSKALEAVVANDPRTPGTQVDMQTAKFPFVYVFVLAGGCMAEYDNLKQCERTSRAVAYGCTELLTGSDFLAQLGELGDES</sequence>
<evidence type="ECO:0000256" key="1">
    <source>
        <dbReference type="ARBA" id="ARBA00009884"/>
    </source>
</evidence>
<dbReference type="Gene3D" id="3.90.830.10">
    <property type="entry name" value="Syntaxin Binding Protein 1, Chain A, domain 2"/>
    <property type="match status" value="1"/>
</dbReference>
<dbReference type="InterPro" id="IPR043127">
    <property type="entry name" value="Sec-1-like_dom3a"/>
</dbReference>
<proteinExistence type="inferred from homology"/>
<dbReference type="InterPro" id="IPR036045">
    <property type="entry name" value="Sec1-like_sf"/>
</dbReference>
<gene>
    <name evidence="2" type="ORF">NDES1114_LOCUS17130</name>
</gene>
<dbReference type="Pfam" id="PF00995">
    <property type="entry name" value="Sec1"/>
    <property type="match status" value="1"/>
</dbReference>
<protein>
    <recommendedName>
        <fullName evidence="3">Sec1 family transport protein</fullName>
    </recommendedName>
</protein>
<dbReference type="PANTHER" id="PTHR11679">
    <property type="entry name" value="VESICLE PROTEIN SORTING-ASSOCIATED"/>
    <property type="match status" value="1"/>
</dbReference>
<name>A0A7S1M328_NEODS</name>
<dbReference type="GO" id="GO:0016192">
    <property type="term" value="P:vesicle-mediated transport"/>
    <property type="evidence" value="ECO:0007669"/>
    <property type="project" value="InterPro"/>
</dbReference>
<evidence type="ECO:0008006" key="3">
    <source>
        <dbReference type="Google" id="ProtNLM"/>
    </source>
</evidence>